<reference evidence="2 3" key="1">
    <citation type="submission" date="2007-01" db="EMBL/GenBank/DDBJ databases">
        <title>Annotation of the draft genome assembly of Thermosinus carboxydivorans Nor1.</title>
        <authorList>
            <consortium name="US DOE Joint Genome Institute (JGI-ORNL)"/>
            <person name="Larimer F."/>
            <person name="Land M."/>
            <person name="Hauser L."/>
        </authorList>
    </citation>
    <scope>NUCLEOTIDE SEQUENCE [LARGE SCALE GENOMIC DNA]</scope>
    <source>
        <strain evidence="2 3">Nor1</strain>
    </source>
</reference>
<dbReference type="Proteomes" id="UP000005139">
    <property type="component" value="Unassembled WGS sequence"/>
</dbReference>
<evidence type="ECO:0000313" key="3">
    <source>
        <dbReference type="Proteomes" id="UP000005139"/>
    </source>
</evidence>
<evidence type="ECO:0000313" key="2">
    <source>
        <dbReference type="EMBL" id="EAX48328.1"/>
    </source>
</evidence>
<comment type="caution">
    <text evidence="2">The sequence shown here is derived from an EMBL/GenBank/DDBJ whole genome shotgun (WGS) entry which is preliminary data.</text>
</comment>
<dbReference type="AlphaFoldDB" id="A1HNG9"/>
<reference evidence="2 3" key="2">
    <citation type="submission" date="2007-01" db="EMBL/GenBank/DDBJ databases">
        <title>Sequencing of the draft genome and assembly of Thermosinus carboxydivorans Nor1.</title>
        <authorList>
            <consortium name="US DOE Joint Genome Institute (JGI-PGF)"/>
            <person name="Copeland A."/>
            <person name="Lucas S."/>
            <person name="Lapidus A."/>
            <person name="Barry K."/>
            <person name="Glavina del Rio T."/>
            <person name="Dalin E."/>
            <person name="Tice H."/>
            <person name="Bruce D."/>
            <person name="Pitluck S."/>
            <person name="Richardson P."/>
        </authorList>
    </citation>
    <scope>NUCLEOTIDE SEQUENCE [LARGE SCALE GENOMIC DNA]</scope>
    <source>
        <strain evidence="2 3">Nor1</strain>
    </source>
</reference>
<dbReference type="RefSeq" id="WP_007288576.1">
    <property type="nucleotide sequence ID" value="NZ_AAWL01000003.1"/>
</dbReference>
<gene>
    <name evidence="2" type="ORF">TcarDRAFT_2278</name>
</gene>
<dbReference type="EMBL" id="AAWL01000003">
    <property type="protein sequence ID" value="EAX48328.1"/>
    <property type="molecule type" value="Genomic_DNA"/>
</dbReference>
<accession>A1HNG9</accession>
<evidence type="ECO:0000256" key="1">
    <source>
        <dbReference type="SAM" id="MobiDB-lite"/>
    </source>
</evidence>
<organism evidence="2 3">
    <name type="scientific">Thermosinus carboxydivorans Nor1</name>
    <dbReference type="NCBI Taxonomy" id="401526"/>
    <lineage>
        <taxon>Bacteria</taxon>
        <taxon>Bacillati</taxon>
        <taxon>Bacillota</taxon>
        <taxon>Negativicutes</taxon>
        <taxon>Selenomonadales</taxon>
        <taxon>Sporomusaceae</taxon>
        <taxon>Thermosinus</taxon>
    </lineage>
</organism>
<proteinExistence type="predicted"/>
<protein>
    <recommendedName>
        <fullName evidence="4">Cytoplasmic protein</fullName>
    </recommendedName>
</protein>
<dbReference type="InterPro" id="IPR035205">
    <property type="entry name" value="DUF5320"/>
</dbReference>
<dbReference type="Pfam" id="PF17253">
    <property type="entry name" value="DUF5320"/>
    <property type="match status" value="1"/>
</dbReference>
<feature type="region of interest" description="Disordered" evidence="1">
    <location>
        <begin position="88"/>
        <end position="108"/>
    </location>
</feature>
<name>A1HNG9_9FIRM</name>
<sequence>MPGRDGTGPMGTGPIGRGLGGCLGAIAGFGRGMGRGFGVGFGRGRGMGCGFGFGFGRGMGRMAASAQGASAMMSTEQMQMMADQLEKRAANLRSLANKSTQEKAEETK</sequence>
<evidence type="ECO:0008006" key="4">
    <source>
        <dbReference type="Google" id="ProtNLM"/>
    </source>
</evidence>
<keyword evidence="3" id="KW-1185">Reference proteome</keyword>
<dbReference type="eggNOG" id="ENOG5030M0U">
    <property type="taxonomic scope" value="Bacteria"/>
</dbReference>